<dbReference type="PANTHER" id="PTHR46038">
    <property type="entry name" value="EXPRESSED PROTEIN-RELATED"/>
    <property type="match status" value="1"/>
</dbReference>
<dbReference type="Proteomes" id="UP001151532">
    <property type="component" value="Chromosome 2"/>
</dbReference>
<evidence type="ECO:0000259" key="2">
    <source>
        <dbReference type="Pfam" id="PF03407"/>
    </source>
</evidence>
<reference evidence="3" key="2">
    <citation type="journal article" date="2023" name="Int. J. Mol. Sci.">
        <title>De Novo Assembly and Annotation of 11 Diverse Shrub Willow (Salix) Genomes Reveals Novel Gene Organization in Sex-Linked Regions.</title>
        <authorList>
            <person name="Hyden B."/>
            <person name="Feng K."/>
            <person name="Yates T.B."/>
            <person name="Jawdy S."/>
            <person name="Cereghino C."/>
            <person name="Smart L.B."/>
            <person name="Muchero W."/>
        </authorList>
    </citation>
    <scope>NUCLEOTIDE SEQUENCE</scope>
    <source>
        <tissue evidence="3">Shoot tip</tissue>
    </source>
</reference>
<dbReference type="Pfam" id="PF03407">
    <property type="entry name" value="Nucleotid_trans"/>
    <property type="match status" value="1"/>
</dbReference>
<dbReference type="InterPro" id="IPR044821">
    <property type="entry name" value="At1g28695/At4g15970-like"/>
</dbReference>
<sequence>MDSSKISVGHIALISILFAGVLYLCTWSASISSPFLFSSRRLYNHCSSRSQSDMENLKVPVDELGLALEKASTPNKTVIIAVVNKAYVEQGVDAEMTMFDLFLESFWLGEDTRPLLDHLLIIAVDQAAYERCLFKRLNCYKLETEGADQFEGEKIYMSPGFIKMMWRRTHLLLEVLKHGYNFIFTVRFSLNSFDFCVLV</sequence>
<feature type="transmembrane region" description="Helical" evidence="1">
    <location>
        <begin position="12"/>
        <end position="37"/>
    </location>
</feature>
<feature type="domain" description="Nucleotide-diphospho-sugar transferase" evidence="2">
    <location>
        <begin position="115"/>
        <end position="185"/>
    </location>
</feature>
<dbReference type="AlphaFoldDB" id="A0A9Q0SQX1"/>
<dbReference type="OrthoDB" id="540503at2759"/>
<gene>
    <name evidence="3" type="ORF">OIU79_015942</name>
</gene>
<reference evidence="3" key="1">
    <citation type="submission" date="2022-11" db="EMBL/GenBank/DDBJ databases">
        <authorList>
            <person name="Hyden B.L."/>
            <person name="Feng K."/>
            <person name="Yates T."/>
            <person name="Jawdy S."/>
            <person name="Smart L.B."/>
            <person name="Muchero W."/>
        </authorList>
    </citation>
    <scope>NUCLEOTIDE SEQUENCE</scope>
    <source>
        <tissue evidence="3">Shoot tip</tissue>
    </source>
</reference>
<comment type="caution">
    <text evidence="3">The sequence shown here is derived from an EMBL/GenBank/DDBJ whole genome shotgun (WGS) entry which is preliminary data.</text>
</comment>
<protein>
    <recommendedName>
        <fullName evidence="2">Nucleotide-diphospho-sugar transferase domain-containing protein</fullName>
    </recommendedName>
</protein>
<keyword evidence="4" id="KW-1185">Reference proteome</keyword>
<dbReference type="InterPro" id="IPR005069">
    <property type="entry name" value="Nucl-diP-sugar_transferase"/>
</dbReference>
<keyword evidence="1" id="KW-0472">Membrane</keyword>
<organism evidence="3 4">
    <name type="scientific">Salix purpurea</name>
    <name type="common">Purple osier willow</name>
    <dbReference type="NCBI Taxonomy" id="77065"/>
    <lineage>
        <taxon>Eukaryota</taxon>
        <taxon>Viridiplantae</taxon>
        <taxon>Streptophyta</taxon>
        <taxon>Embryophyta</taxon>
        <taxon>Tracheophyta</taxon>
        <taxon>Spermatophyta</taxon>
        <taxon>Magnoliopsida</taxon>
        <taxon>eudicotyledons</taxon>
        <taxon>Gunneridae</taxon>
        <taxon>Pentapetalae</taxon>
        <taxon>rosids</taxon>
        <taxon>fabids</taxon>
        <taxon>Malpighiales</taxon>
        <taxon>Salicaceae</taxon>
        <taxon>Saliceae</taxon>
        <taxon>Salix</taxon>
    </lineage>
</organism>
<dbReference type="PANTHER" id="PTHR46038:SF12">
    <property type="entry name" value="OS03G0731800 PROTEIN"/>
    <property type="match status" value="1"/>
</dbReference>
<evidence type="ECO:0000256" key="1">
    <source>
        <dbReference type="SAM" id="Phobius"/>
    </source>
</evidence>
<keyword evidence="1" id="KW-0812">Transmembrane</keyword>
<name>A0A9Q0SQX1_SALPP</name>
<keyword evidence="1" id="KW-1133">Transmembrane helix</keyword>
<accession>A0A9Q0SQX1</accession>
<evidence type="ECO:0000313" key="4">
    <source>
        <dbReference type="Proteomes" id="UP001151532"/>
    </source>
</evidence>
<dbReference type="EMBL" id="JAPFFK010000019">
    <property type="protein sequence ID" value="KAJ6686040.1"/>
    <property type="molecule type" value="Genomic_DNA"/>
</dbReference>
<evidence type="ECO:0000313" key="3">
    <source>
        <dbReference type="EMBL" id="KAJ6686040.1"/>
    </source>
</evidence>
<proteinExistence type="predicted"/>